<name>A0A3P1T5Q1_9ACTN</name>
<dbReference type="Proteomes" id="UP000280819">
    <property type="component" value="Unassembled WGS sequence"/>
</dbReference>
<organism evidence="1 2">
    <name type="scientific">Arachnia propionica</name>
    <dbReference type="NCBI Taxonomy" id="1750"/>
    <lineage>
        <taxon>Bacteria</taxon>
        <taxon>Bacillati</taxon>
        <taxon>Actinomycetota</taxon>
        <taxon>Actinomycetes</taxon>
        <taxon>Propionibacteriales</taxon>
        <taxon>Propionibacteriaceae</taxon>
        <taxon>Arachnia</taxon>
    </lineage>
</organism>
<dbReference type="OrthoDB" id="3724374at2"/>
<gene>
    <name evidence="1" type="ORF">EII34_09460</name>
</gene>
<dbReference type="AlphaFoldDB" id="A0A3P1T5Q1"/>
<dbReference type="EMBL" id="RQZG01000010">
    <property type="protein sequence ID" value="RRD04525.1"/>
    <property type="molecule type" value="Genomic_DNA"/>
</dbReference>
<dbReference type="Gene3D" id="1.25.40.10">
    <property type="entry name" value="Tetratricopeptide repeat domain"/>
    <property type="match status" value="1"/>
</dbReference>
<dbReference type="RefSeq" id="WP_124844915.1">
    <property type="nucleotide sequence ID" value="NZ_RQZG01000010.1"/>
</dbReference>
<reference evidence="1 2" key="1">
    <citation type="submission" date="2018-11" db="EMBL/GenBank/DDBJ databases">
        <title>Genomes From Bacteria Associated with the Canine Oral Cavity: a Test Case for Automated Genome-Based Taxonomic Assignment.</title>
        <authorList>
            <person name="Coil D.A."/>
            <person name="Jospin G."/>
            <person name="Darling A.E."/>
            <person name="Wallis C."/>
            <person name="Davis I.J."/>
            <person name="Harris S."/>
            <person name="Eisen J.A."/>
            <person name="Holcombe L.J."/>
            <person name="O'Flynn C."/>
        </authorList>
    </citation>
    <scope>NUCLEOTIDE SEQUENCE [LARGE SCALE GENOMIC DNA]</scope>
    <source>
        <strain evidence="1 2">OH887_COT-365</strain>
    </source>
</reference>
<proteinExistence type="predicted"/>
<evidence type="ECO:0000313" key="1">
    <source>
        <dbReference type="EMBL" id="RRD04525.1"/>
    </source>
</evidence>
<dbReference type="InterPro" id="IPR011990">
    <property type="entry name" value="TPR-like_helical_dom_sf"/>
</dbReference>
<sequence length="514" mass="56788">MTTLEQRIVEADHHGDLDQAIHLAARQLLLHDPVEQRITRFIRLSRTLRHRGLGDDLQRAQAAAHEAVRLSRLPTAPDHLLPHAHLAQAGVLLALGDEAGCQEITLPLVRPGRDTEPGVAARAWRLLGETALGRRAMAEAIACLLNSVAEEPGFPRQSDEVTPILLLEAFSRAGQILDADRVAEETVTLDLSPRRRAIFLLTRAGHERRFGHIDRALDTLGDAETLLRRGSGLNRLLAHLHRLRAACLDDWQLTAEAEQQRLLAQELTTWSRPAPTRSAVVPLPRHPARITPTPLTRRLPDSRAVAELINDVQRLPRLESRHALALEQATQLLHGIPGEERSEALALVKAGTLLARGPEHLHPTAARLLRRALARLTYLEGTQLWQARCRCELGLLLTPSRPEQALELLVAAVAGLSEQRHRMRRRAHRCTWRESVEDPPFAATIELAHRLGRDDLAADLIIASRLAGVVTPDGRGDPSPGDRVQEVPLQQVPTLIHIDGTPSRFGGSAVCRLL</sequence>
<comment type="caution">
    <text evidence="1">The sequence shown here is derived from an EMBL/GenBank/DDBJ whole genome shotgun (WGS) entry which is preliminary data.</text>
</comment>
<protein>
    <submittedName>
        <fullName evidence="1">Uncharacterized protein</fullName>
    </submittedName>
</protein>
<accession>A0A3P1T5Q1</accession>
<evidence type="ECO:0000313" key="2">
    <source>
        <dbReference type="Proteomes" id="UP000280819"/>
    </source>
</evidence>